<dbReference type="PANTHER" id="PTHR43065:SF10">
    <property type="entry name" value="PEROXIDE STRESS-ACTIVATED HISTIDINE KINASE MAK3"/>
    <property type="match status" value="1"/>
</dbReference>
<keyword evidence="4" id="KW-0808">Transferase</keyword>
<reference evidence="11" key="1">
    <citation type="journal article" date="2019" name="Int. J. Syst. Evol. Microbiol.">
        <title>The Global Catalogue of Microorganisms (GCM) 10K type strain sequencing project: providing services to taxonomists for standard genome sequencing and annotation.</title>
        <authorList>
            <consortium name="The Broad Institute Genomics Platform"/>
            <consortium name="The Broad Institute Genome Sequencing Center for Infectious Disease"/>
            <person name="Wu L."/>
            <person name="Ma J."/>
        </authorList>
    </citation>
    <scope>NUCLEOTIDE SEQUENCE [LARGE SCALE GENOMIC DNA]</scope>
    <source>
        <strain evidence="11">CGMCC 1.16306</strain>
    </source>
</reference>
<dbReference type="EC" id="2.7.13.3" evidence="2"/>
<dbReference type="InterPro" id="IPR003594">
    <property type="entry name" value="HATPase_dom"/>
</dbReference>
<proteinExistence type="predicted"/>
<dbReference type="Gene3D" id="1.10.490.70">
    <property type="entry name" value="Histidine kinase N-terminal domain"/>
    <property type="match status" value="1"/>
</dbReference>
<keyword evidence="6" id="KW-0418">Kinase</keyword>
<keyword evidence="8" id="KW-0902">Two-component regulatory system</keyword>
<feature type="domain" description="Histidine kinase" evidence="9">
    <location>
        <begin position="168"/>
        <end position="378"/>
    </location>
</feature>
<dbReference type="Proteomes" id="UP001596022">
    <property type="component" value="Unassembled WGS sequence"/>
</dbReference>
<evidence type="ECO:0000256" key="7">
    <source>
        <dbReference type="ARBA" id="ARBA00022840"/>
    </source>
</evidence>
<evidence type="ECO:0000256" key="3">
    <source>
        <dbReference type="ARBA" id="ARBA00022553"/>
    </source>
</evidence>
<comment type="caution">
    <text evidence="10">The sequence shown here is derived from an EMBL/GenBank/DDBJ whole genome shotgun (WGS) entry which is preliminary data.</text>
</comment>
<keyword evidence="5" id="KW-0547">Nucleotide-binding</keyword>
<organism evidence="10 11">
    <name type="scientific">Camelliibacillus cellulosilyticus</name>
    <dbReference type="NCBI Taxonomy" id="2174486"/>
    <lineage>
        <taxon>Bacteria</taxon>
        <taxon>Bacillati</taxon>
        <taxon>Bacillota</taxon>
        <taxon>Bacilli</taxon>
        <taxon>Bacillales</taxon>
        <taxon>Sporolactobacillaceae</taxon>
        <taxon>Camelliibacillus</taxon>
    </lineage>
</organism>
<dbReference type="InterPro" id="IPR003661">
    <property type="entry name" value="HisK_dim/P_dom"/>
</dbReference>
<name>A0ABV9GSN5_9BACL</name>
<dbReference type="InterPro" id="IPR036890">
    <property type="entry name" value="HATPase_C_sf"/>
</dbReference>
<evidence type="ECO:0000256" key="8">
    <source>
        <dbReference type="ARBA" id="ARBA00023012"/>
    </source>
</evidence>
<dbReference type="InterPro" id="IPR004358">
    <property type="entry name" value="Sig_transdc_His_kin-like_C"/>
</dbReference>
<dbReference type="PANTHER" id="PTHR43065">
    <property type="entry name" value="SENSOR HISTIDINE KINASE"/>
    <property type="match status" value="1"/>
</dbReference>
<comment type="catalytic activity">
    <reaction evidence="1">
        <text>ATP + protein L-histidine = ADP + protein N-phospho-L-histidine.</text>
        <dbReference type="EC" id="2.7.13.3"/>
    </reaction>
</comment>
<accession>A0ABV9GSN5</accession>
<dbReference type="Pfam" id="PF00512">
    <property type="entry name" value="HisKA"/>
    <property type="match status" value="1"/>
</dbReference>
<dbReference type="Gene3D" id="3.30.565.10">
    <property type="entry name" value="Histidine kinase-like ATPase, C-terminal domain"/>
    <property type="match status" value="1"/>
</dbReference>
<evidence type="ECO:0000256" key="5">
    <source>
        <dbReference type="ARBA" id="ARBA00022741"/>
    </source>
</evidence>
<dbReference type="SMART" id="SM00387">
    <property type="entry name" value="HATPase_c"/>
    <property type="match status" value="1"/>
</dbReference>
<keyword evidence="7 10" id="KW-0067">ATP-binding</keyword>
<sequence length="380" mass="44290">MIDFTLNTEQKRKWMNFFSEKTDELIRHWFDLSPYTKDDPYYHEILNNAHATIRLLTIYFRRFPRKILERLMNKIVGERIRSNVSLSKFIHNIHLMKWVIINKMKDCLIEKAAFLGGMVTVDRFFDTYLSYAADQFTKLSKQIELGQSKLLKEMHKDRLTILGQMAASFAYEFRNPLTAIKGFIALLEQSLSRTEQTDHYFSIINKEMKSLETKITQFLSLSKTQNHTDEMAIFDIGDLLREILEFMHPRFIIEGIEMIERIPNGLKVQARIDEIKQVLLNLFNNAVEAFHETNGKKVIEIELTNHQDRVVVTLSNNGKPIPEELLDTLFEPFISTKELGTGLGLSICKQIIEKHGGTIYVVPRSDRTAFQFTLPKAHGR</sequence>
<protein>
    <recommendedName>
        <fullName evidence="2">histidine kinase</fullName>
        <ecNumber evidence="2">2.7.13.3</ecNumber>
    </recommendedName>
</protein>
<keyword evidence="3" id="KW-0597">Phosphoprotein</keyword>
<dbReference type="PROSITE" id="PS50109">
    <property type="entry name" value="HIS_KIN"/>
    <property type="match status" value="1"/>
</dbReference>
<dbReference type="CDD" id="cd00082">
    <property type="entry name" value="HisKA"/>
    <property type="match status" value="1"/>
</dbReference>
<dbReference type="InterPro" id="IPR036097">
    <property type="entry name" value="HisK_dim/P_sf"/>
</dbReference>
<dbReference type="EMBL" id="JBHSFW010000010">
    <property type="protein sequence ID" value="MFC4619655.1"/>
    <property type="molecule type" value="Genomic_DNA"/>
</dbReference>
<gene>
    <name evidence="10" type="ORF">ACFO4N_13110</name>
</gene>
<evidence type="ECO:0000313" key="10">
    <source>
        <dbReference type="EMBL" id="MFC4619655.1"/>
    </source>
</evidence>
<evidence type="ECO:0000313" key="11">
    <source>
        <dbReference type="Proteomes" id="UP001596022"/>
    </source>
</evidence>
<dbReference type="GO" id="GO:0005524">
    <property type="term" value="F:ATP binding"/>
    <property type="evidence" value="ECO:0007669"/>
    <property type="project" value="UniProtKB-KW"/>
</dbReference>
<dbReference type="CDD" id="cd00075">
    <property type="entry name" value="HATPase"/>
    <property type="match status" value="1"/>
</dbReference>
<dbReference type="SUPFAM" id="SSF55874">
    <property type="entry name" value="ATPase domain of HSP90 chaperone/DNA topoisomerase II/histidine kinase"/>
    <property type="match status" value="1"/>
</dbReference>
<evidence type="ECO:0000256" key="2">
    <source>
        <dbReference type="ARBA" id="ARBA00012438"/>
    </source>
</evidence>
<dbReference type="SMART" id="SM00388">
    <property type="entry name" value="HisKA"/>
    <property type="match status" value="1"/>
</dbReference>
<dbReference type="RefSeq" id="WP_376846745.1">
    <property type="nucleotide sequence ID" value="NZ_JBHSFW010000010.1"/>
</dbReference>
<evidence type="ECO:0000256" key="4">
    <source>
        <dbReference type="ARBA" id="ARBA00022679"/>
    </source>
</evidence>
<dbReference type="PRINTS" id="PR00344">
    <property type="entry name" value="BCTRLSENSOR"/>
</dbReference>
<evidence type="ECO:0000256" key="1">
    <source>
        <dbReference type="ARBA" id="ARBA00000085"/>
    </source>
</evidence>
<evidence type="ECO:0000259" key="9">
    <source>
        <dbReference type="PROSITE" id="PS50109"/>
    </source>
</evidence>
<dbReference type="Pfam" id="PF02518">
    <property type="entry name" value="HATPase_c"/>
    <property type="match status" value="1"/>
</dbReference>
<dbReference type="Pfam" id="PF09385">
    <property type="entry name" value="HisK_N"/>
    <property type="match status" value="1"/>
</dbReference>
<dbReference type="InterPro" id="IPR018984">
    <property type="entry name" value="Histidine_kinase_N"/>
</dbReference>
<dbReference type="InterPro" id="IPR005467">
    <property type="entry name" value="His_kinase_dom"/>
</dbReference>
<evidence type="ECO:0000256" key="6">
    <source>
        <dbReference type="ARBA" id="ARBA00022777"/>
    </source>
</evidence>
<dbReference type="Gene3D" id="1.10.287.130">
    <property type="match status" value="1"/>
</dbReference>
<dbReference type="SUPFAM" id="SSF47384">
    <property type="entry name" value="Homodimeric domain of signal transducing histidine kinase"/>
    <property type="match status" value="1"/>
</dbReference>
<keyword evidence="11" id="KW-1185">Reference proteome</keyword>